<proteinExistence type="predicted"/>
<evidence type="ECO:0000256" key="1">
    <source>
        <dbReference type="SAM" id="MobiDB-lite"/>
    </source>
</evidence>
<feature type="region of interest" description="Disordered" evidence="1">
    <location>
        <begin position="42"/>
        <end position="62"/>
    </location>
</feature>
<sequence length="151" mass="16562">MMETESPLKPIGTKGLPELVEMTSRSSSLSFSSSSSFVRSMEGPSGAAEAVDPRPQVVGHPSSSLTMEVVNSSSGGATLTDSKVLKALMVMQSCYNSVLTMMVRRLAEVWEHFYIPVEYKLYVPLLGQCPYDASRMTSSYRLMLSRWGFSS</sequence>
<protein>
    <submittedName>
        <fullName evidence="2">Uncharacterized protein</fullName>
    </submittedName>
</protein>
<evidence type="ECO:0000313" key="2">
    <source>
        <dbReference type="EMBL" id="RZR72127.1"/>
    </source>
</evidence>
<dbReference type="EMBL" id="KV875632">
    <property type="protein sequence ID" value="RZR72127.1"/>
    <property type="molecule type" value="Genomic_DNA"/>
</dbReference>
<dbReference type="AlphaFoldDB" id="A0A445MCZ8"/>
<name>A0A445MCZ8_ENSVE</name>
<gene>
    <name evidence="2" type="ORF">BHM03_00010437</name>
</gene>
<dbReference type="Proteomes" id="UP000290560">
    <property type="component" value="Unassembled WGS sequence"/>
</dbReference>
<reference evidence="2" key="1">
    <citation type="journal article" date="2018" name="Data Brief">
        <title>Genome sequence data from 17 accessions of Ensete ventricosum, a staple food crop for millions in Ethiopia.</title>
        <authorList>
            <person name="Yemataw Z."/>
            <person name="Muzemil S."/>
            <person name="Ambachew D."/>
            <person name="Tripathi L."/>
            <person name="Tesfaye K."/>
            <person name="Chala A."/>
            <person name="Farbos A."/>
            <person name="O'Neill P."/>
            <person name="Moore K."/>
            <person name="Grant M."/>
            <person name="Studholme D.J."/>
        </authorList>
    </citation>
    <scope>NUCLEOTIDE SEQUENCE [LARGE SCALE GENOMIC DNA]</scope>
    <source>
        <tissue evidence="2">Leaf</tissue>
    </source>
</reference>
<accession>A0A445MCZ8</accession>
<organism evidence="2">
    <name type="scientific">Ensete ventricosum</name>
    <name type="common">Abyssinian banana</name>
    <name type="synonym">Musa ensete</name>
    <dbReference type="NCBI Taxonomy" id="4639"/>
    <lineage>
        <taxon>Eukaryota</taxon>
        <taxon>Viridiplantae</taxon>
        <taxon>Streptophyta</taxon>
        <taxon>Embryophyta</taxon>
        <taxon>Tracheophyta</taxon>
        <taxon>Spermatophyta</taxon>
        <taxon>Magnoliopsida</taxon>
        <taxon>Liliopsida</taxon>
        <taxon>Zingiberales</taxon>
        <taxon>Musaceae</taxon>
        <taxon>Ensete</taxon>
    </lineage>
</organism>